<protein>
    <recommendedName>
        <fullName evidence="4">PEGA domain-containing protein</fullName>
    </recommendedName>
</protein>
<keyword evidence="1" id="KW-0732">Signal</keyword>
<gene>
    <name evidence="2" type="ORF">WJU22_16560</name>
</gene>
<accession>A0ABZ2Z1U4</accession>
<dbReference type="Proteomes" id="UP001449657">
    <property type="component" value="Chromosome"/>
</dbReference>
<dbReference type="EMBL" id="CP150096">
    <property type="protein sequence ID" value="WZN44509.1"/>
    <property type="molecule type" value="Genomic_DNA"/>
</dbReference>
<name>A0ABZ2Z1U4_9BACT</name>
<dbReference type="PROSITE" id="PS51257">
    <property type="entry name" value="PROKAR_LIPOPROTEIN"/>
    <property type="match status" value="1"/>
</dbReference>
<evidence type="ECO:0000256" key="1">
    <source>
        <dbReference type="SAM" id="SignalP"/>
    </source>
</evidence>
<dbReference type="RefSeq" id="WP_341839289.1">
    <property type="nucleotide sequence ID" value="NZ_CP149792.1"/>
</dbReference>
<organism evidence="2 3">
    <name type="scientific">Chitinophaga caseinilytica</name>
    <dbReference type="NCBI Taxonomy" id="2267521"/>
    <lineage>
        <taxon>Bacteria</taxon>
        <taxon>Pseudomonadati</taxon>
        <taxon>Bacteroidota</taxon>
        <taxon>Chitinophagia</taxon>
        <taxon>Chitinophagales</taxon>
        <taxon>Chitinophagaceae</taxon>
        <taxon>Chitinophaga</taxon>
    </lineage>
</organism>
<keyword evidence="3" id="KW-1185">Reference proteome</keyword>
<reference evidence="2 3" key="1">
    <citation type="submission" date="2024-03" db="EMBL/GenBank/DDBJ databases">
        <title>Chitinophaga caseinilytica sp. nov., a casein hydrolysing bacterium isolated from forest soil.</title>
        <authorList>
            <person name="Lee D.S."/>
            <person name="Han D.M."/>
            <person name="Baek J.H."/>
            <person name="Choi D.G."/>
            <person name="Jeon J.H."/>
            <person name="Jeon C.O."/>
        </authorList>
    </citation>
    <scope>NUCLEOTIDE SEQUENCE [LARGE SCALE GENOMIC DNA]</scope>
    <source>
        <strain evidence="2 3">KACC 19118</strain>
    </source>
</reference>
<feature type="chain" id="PRO_5047275370" description="PEGA domain-containing protein" evidence="1">
    <location>
        <begin position="23"/>
        <end position="164"/>
    </location>
</feature>
<proteinExistence type="predicted"/>
<sequence>MKSTAKVRSLAAIAAISLSSCATIISGSKQTFMLNTKPEDATVTVVDKKGNAVFSGQTPAQVRLKSGAGYFSAAKYEITFTKPGFESQTIPVQFKINGWYFGNIFLGGAIGLLIVDPLTGGMWTINEPAKNILRTLKTRDGIALEVIELKDITGDQRASLVKLQ</sequence>
<evidence type="ECO:0000313" key="2">
    <source>
        <dbReference type="EMBL" id="WZN44509.1"/>
    </source>
</evidence>
<evidence type="ECO:0008006" key="4">
    <source>
        <dbReference type="Google" id="ProtNLM"/>
    </source>
</evidence>
<feature type="signal peptide" evidence="1">
    <location>
        <begin position="1"/>
        <end position="22"/>
    </location>
</feature>
<evidence type="ECO:0000313" key="3">
    <source>
        <dbReference type="Proteomes" id="UP001449657"/>
    </source>
</evidence>